<feature type="region of interest" description="Disordered" evidence="1">
    <location>
        <begin position="1"/>
        <end position="20"/>
    </location>
</feature>
<dbReference type="Proteomes" id="UP000324222">
    <property type="component" value="Unassembled WGS sequence"/>
</dbReference>
<reference evidence="2" key="1">
    <citation type="submission" date="2019-05" db="EMBL/GenBank/DDBJ databases">
        <title>Another draft genome of Portunus trituberculatus and its Hox gene families provides insights of decapod evolution.</title>
        <authorList>
            <person name="Jeong J.-H."/>
            <person name="Song I."/>
            <person name="Kim S."/>
            <person name="Choi T."/>
            <person name="Kim D."/>
            <person name="Ryu S."/>
            <person name="Kim W."/>
        </authorList>
    </citation>
    <scope>NUCLEOTIDE SEQUENCE [LARGE SCALE GENOMIC DNA]</scope>
    <source>
        <tissue evidence="2">Muscle</tissue>
    </source>
</reference>
<name>A0A5B7I9H9_PORTR</name>
<dbReference type="AlphaFoldDB" id="A0A5B7I9H9"/>
<evidence type="ECO:0000313" key="2">
    <source>
        <dbReference type="EMBL" id="MPC77384.1"/>
    </source>
</evidence>
<dbReference type="EMBL" id="VSRR010045733">
    <property type="protein sequence ID" value="MPC77384.1"/>
    <property type="molecule type" value="Genomic_DNA"/>
</dbReference>
<evidence type="ECO:0000313" key="3">
    <source>
        <dbReference type="Proteomes" id="UP000324222"/>
    </source>
</evidence>
<evidence type="ECO:0000256" key="1">
    <source>
        <dbReference type="SAM" id="MobiDB-lite"/>
    </source>
</evidence>
<organism evidence="2 3">
    <name type="scientific">Portunus trituberculatus</name>
    <name type="common">Swimming crab</name>
    <name type="synonym">Neptunus trituberculatus</name>
    <dbReference type="NCBI Taxonomy" id="210409"/>
    <lineage>
        <taxon>Eukaryota</taxon>
        <taxon>Metazoa</taxon>
        <taxon>Ecdysozoa</taxon>
        <taxon>Arthropoda</taxon>
        <taxon>Crustacea</taxon>
        <taxon>Multicrustacea</taxon>
        <taxon>Malacostraca</taxon>
        <taxon>Eumalacostraca</taxon>
        <taxon>Eucarida</taxon>
        <taxon>Decapoda</taxon>
        <taxon>Pleocyemata</taxon>
        <taxon>Brachyura</taxon>
        <taxon>Eubrachyura</taxon>
        <taxon>Portunoidea</taxon>
        <taxon>Portunidae</taxon>
        <taxon>Portuninae</taxon>
        <taxon>Portunus</taxon>
    </lineage>
</organism>
<keyword evidence="3" id="KW-1185">Reference proteome</keyword>
<proteinExistence type="predicted"/>
<protein>
    <submittedName>
        <fullName evidence="2">Uncharacterized protein</fullName>
    </submittedName>
</protein>
<gene>
    <name evidence="2" type="ORF">E2C01_071836</name>
</gene>
<accession>A0A5B7I9H9</accession>
<comment type="caution">
    <text evidence="2">The sequence shown here is derived from an EMBL/GenBank/DDBJ whole genome shotgun (WGS) entry which is preliminary data.</text>
</comment>
<sequence length="50" mass="6246">MKLRNSKEDEKEQEVDDVRSREYNVQINNGRTYRVMNNMVLDRRQYPRRD</sequence>